<dbReference type="Proteomes" id="UP000738349">
    <property type="component" value="Unassembled WGS sequence"/>
</dbReference>
<dbReference type="InterPro" id="IPR001138">
    <property type="entry name" value="Zn2Cys6_DnaBD"/>
</dbReference>
<feature type="compositionally biased region" description="Low complexity" evidence="2">
    <location>
        <begin position="118"/>
        <end position="130"/>
    </location>
</feature>
<dbReference type="EMBL" id="JAGMUV010000017">
    <property type="protein sequence ID" value="KAH7131283.1"/>
    <property type="molecule type" value="Genomic_DNA"/>
</dbReference>
<evidence type="ECO:0000313" key="5">
    <source>
        <dbReference type="Proteomes" id="UP000738349"/>
    </source>
</evidence>
<dbReference type="PROSITE" id="PS50048">
    <property type="entry name" value="ZN2_CY6_FUNGAL_2"/>
    <property type="match status" value="1"/>
</dbReference>
<evidence type="ECO:0000313" key="4">
    <source>
        <dbReference type="EMBL" id="KAH7131283.1"/>
    </source>
</evidence>
<dbReference type="GO" id="GO:0008270">
    <property type="term" value="F:zinc ion binding"/>
    <property type="evidence" value="ECO:0007669"/>
    <property type="project" value="InterPro"/>
</dbReference>
<dbReference type="AlphaFoldDB" id="A0A9P9IQE0"/>
<feature type="compositionally biased region" description="Polar residues" evidence="2">
    <location>
        <begin position="1"/>
        <end position="18"/>
    </location>
</feature>
<evidence type="ECO:0000256" key="2">
    <source>
        <dbReference type="SAM" id="MobiDB-lite"/>
    </source>
</evidence>
<sequence length="474" mass="53282">MSPQSNQANQRPEPSYGSQVGGELPPRRHRRGHTKSRAGCKNCKRRKVKCDELKPVCGNCIRFGMVCDFSPISTQHIPVKVPSPEPVEKRKPGRPRKYWSQTAVGHNDNDNVDPELGSSSNTLSEPSPSSMALSPAELTSPLFTSVIDYLDLMHCWTVHTAASFGTGDVWRNQVPPLSFQHPCLCHSILAMAAQHSSRLKPLESERYVVLAEHHYELAVREATLQLGHLSLDNAQAMYGTMVMVSFYYFARTPSPGDLLVFSDGRTVHWMPLLQGVKYVLQTLGHSAIFHGIFSIEPEQDESECSQDTTSLGSPSPTWLEPLTELAQMIEQSDHPFSPCYAQAASDLMHCYQATYGTSNNPLSYNDGKFPDIMGWLYRMDDQFILHLQEKMPVPLILLAYFAVLLKSLESYWFMEGWAKHLLHEVNGILDPQYTKWLDWPASQIMGPDANSGMDIYSNHCFETTTGMIMPEELI</sequence>
<feature type="compositionally biased region" description="Basic residues" evidence="2">
    <location>
        <begin position="27"/>
        <end position="39"/>
    </location>
</feature>
<gene>
    <name evidence="4" type="ORF">EDB81DRAFT_660442</name>
</gene>
<dbReference type="PANTHER" id="PTHR47657">
    <property type="entry name" value="STEROL REGULATORY ELEMENT-BINDING PROTEIN ECM22"/>
    <property type="match status" value="1"/>
</dbReference>
<dbReference type="Pfam" id="PF11951">
    <property type="entry name" value="Fungal_trans_2"/>
    <property type="match status" value="1"/>
</dbReference>
<dbReference type="PROSITE" id="PS00463">
    <property type="entry name" value="ZN2_CY6_FUNGAL_1"/>
    <property type="match status" value="1"/>
</dbReference>
<dbReference type="Gene3D" id="4.10.240.10">
    <property type="entry name" value="Zn(2)-C6 fungal-type DNA-binding domain"/>
    <property type="match status" value="1"/>
</dbReference>
<evidence type="ECO:0000256" key="1">
    <source>
        <dbReference type="ARBA" id="ARBA00023242"/>
    </source>
</evidence>
<evidence type="ECO:0000259" key="3">
    <source>
        <dbReference type="PROSITE" id="PS50048"/>
    </source>
</evidence>
<protein>
    <submittedName>
        <fullName evidence="4">C6 zinc finger protein</fullName>
    </submittedName>
</protein>
<reference evidence="4" key="1">
    <citation type="journal article" date="2021" name="Nat. Commun.">
        <title>Genetic determinants of endophytism in the Arabidopsis root mycobiome.</title>
        <authorList>
            <person name="Mesny F."/>
            <person name="Miyauchi S."/>
            <person name="Thiergart T."/>
            <person name="Pickel B."/>
            <person name="Atanasova L."/>
            <person name="Karlsson M."/>
            <person name="Huettel B."/>
            <person name="Barry K.W."/>
            <person name="Haridas S."/>
            <person name="Chen C."/>
            <person name="Bauer D."/>
            <person name="Andreopoulos W."/>
            <person name="Pangilinan J."/>
            <person name="LaButti K."/>
            <person name="Riley R."/>
            <person name="Lipzen A."/>
            <person name="Clum A."/>
            <person name="Drula E."/>
            <person name="Henrissat B."/>
            <person name="Kohler A."/>
            <person name="Grigoriev I.V."/>
            <person name="Martin F.M."/>
            <person name="Hacquard S."/>
        </authorList>
    </citation>
    <scope>NUCLEOTIDE SEQUENCE</scope>
    <source>
        <strain evidence="4">MPI-CAGE-AT-0147</strain>
    </source>
</reference>
<comment type="caution">
    <text evidence="4">The sequence shown here is derived from an EMBL/GenBank/DDBJ whole genome shotgun (WGS) entry which is preliminary data.</text>
</comment>
<feature type="region of interest" description="Disordered" evidence="2">
    <location>
        <begin position="77"/>
        <end position="133"/>
    </location>
</feature>
<dbReference type="SUPFAM" id="SSF57701">
    <property type="entry name" value="Zn2/Cys6 DNA-binding domain"/>
    <property type="match status" value="1"/>
</dbReference>
<dbReference type="PANTHER" id="PTHR47657:SF13">
    <property type="entry name" value="ZN(2)-C6 FUNGAL-TYPE DOMAIN-CONTAINING PROTEIN-RELATED"/>
    <property type="match status" value="1"/>
</dbReference>
<feature type="domain" description="Zn(2)-C6 fungal-type" evidence="3">
    <location>
        <begin position="39"/>
        <end position="69"/>
    </location>
</feature>
<dbReference type="OrthoDB" id="416217at2759"/>
<dbReference type="Pfam" id="PF00172">
    <property type="entry name" value="Zn_clus"/>
    <property type="match status" value="1"/>
</dbReference>
<keyword evidence="5" id="KW-1185">Reference proteome</keyword>
<dbReference type="CDD" id="cd00067">
    <property type="entry name" value="GAL4"/>
    <property type="match status" value="1"/>
</dbReference>
<dbReference type="SMART" id="SM00066">
    <property type="entry name" value="GAL4"/>
    <property type="match status" value="1"/>
</dbReference>
<dbReference type="GO" id="GO:0000981">
    <property type="term" value="F:DNA-binding transcription factor activity, RNA polymerase II-specific"/>
    <property type="evidence" value="ECO:0007669"/>
    <property type="project" value="InterPro"/>
</dbReference>
<accession>A0A9P9IQE0</accession>
<proteinExistence type="predicted"/>
<feature type="region of interest" description="Disordered" evidence="2">
    <location>
        <begin position="1"/>
        <end position="39"/>
    </location>
</feature>
<dbReference type="InterPro" id="IPR052400">
    <property type="entry name" value="Zn2-C6_fungal_TF"/>
</dbReference>
<dbReference type="InterPro" id="IPR036864">
    <property type="entry name" value="Zn2-C6_fun-type_DNA-bd_sf"/>
</dbReference>
<keyword evidence="1" id="KW-0539">Nucleus</keyword>
<name>A0A9P9IQE0_9HYPO</name>
<dbReference type="InterPro" id="IPR021858">
    <property type="entry name" value="Fun_TF"/>
</dbReference>
<organism evidence="4 5">
    <name type="scientific">Dactylonectria macrodidyma</name>
    <dbReference type="NCBI Taxonomy" id="307937"/>
    <lineage>
        <taxon>Eukaryota</taxon>
        <taxon>Fungi</taxon>
        <taxon>Dikarya</taxon>
        <taxon>Ascomycota</taxon>
        <taxon>Pezizomycotina</taxon>
        <taxon>Sordariomycetes</taxon>
        <taxon>Hypocreomycetidae</taxon>
        <taxon>Hypocreales</taxon>
        <taxon>Nectriaceae</taxon>
        <taxon>Dactylonectria</taxon>
    </lineage>
</organism>